<keyword evidence="1" id="KW-1133">Transmembrane helix</keyword>
<keyword evidence="1" id="KW-0472">Membrane</keyword>
<dbReference type="AlphaFoldDB" id="A0AAU8TZF0"/>
<feature type="transmembrane region" description="Helical" evidence="1">
    <location>
        <begin position="79"/>
        <end position="101"/>
    </location>
</feature>
<gene>
    <name evidence="2" type="ORF">CUREO_0684</name>
</gene>
<reference evidence="2 3" key="1">
    <citation type="journal article" date="2015" name="Genome Announc.">
        <title>Complete Genome Sequence of the Campylobacter ureolyticus Clinical Isolate RIGS 9880.</title>
        <authorList>
            <person name="Miller W.G."/>
            <person name="Yee E."/>
            <person name="On S.L."/>
            <person name="Andersen L.P."/>
            <person name="Bono J.L."/>
        </authorList>
    </citation>
    <scope>NUCLEOTIDE SEQUENCE [LARGE SCALE GENOMIC DNA]</scope>
    <source>
        <strain evidence="2 3">RIGS 9880</strain>
    </source>
</reference>
<proteinExistence type="predicted"/>
<sequence length="103" mass="12171">MKENAIYIPNFNICVKDFYIENGKFYYIDFVSKDYKVSLIKFPNEFYSNFIYDTNLKICYMNKNNYIPNLGIYDYQFNFLMGLTAILIAFSFLIGLVIVGATR</sequence>
<dbReference type="EMBL" id="CP012195">
    <property type="protein sequence ID" value="AKT90548.1"/>
    <property type="molecule type" value="Genomic_DNA"/>
</dbReference>
<evidence type="ECO:0000313" key="3">
    <source>
        <dbReference type="Proteomes" id="UP000063971"/>
    </source>
</evidence>
<organism evidence="2 3">
    <name type="scientific">Campylobacter ureolyticus RIGS 9880</name>
    <dbReference type="NCBI Taxonomy" id="1032069"/>
    <lineage>
        <taxon>Bacteria</taxon>
        <taxon>Pseudomonadati</taxon>
        <taxon>Campylobacterota</taxon>
        <taxon>Epsilonproteobacteria</taxon>
        <taxon>Campylobacterales</taxon>
        <taxon>Campylobacteraceae</taxon>
        <taxon>Campylobacter</taxon>
    </lineage>
</organism>
<evidence type="ECO:0000313" key="2">
    <source>
        <dbReference type="EMBL" id="AKT90548.1"/>
    </source>
</evidence>
<dbReference type="RefSeq" id="WP_050334459.1">
    <property type="nucleotide sequence ID" value="NZ_CP012195.1"/>
</dbReference>
<dbReference type="Proteomes" id="UP000063971">
    <property type="component" value="Chromosome"/>
</dbReference>
<protein>
    <submittedName>
        <fullName evidence="2">Uncharacterized protein</fullName>
    </submittedName>
</protein>
<name>A0AAU8TZF0_9BACT</name>
<accession>A0AAU8TZF0</accession>
<evidence type="ECO:0000256" key="1">
    <source>
        <dbReference type="SAM" id="Phobius"/>
    </source>
</evidence>
<dbReference type="KEGG" id="cure:CUREO_0684"/>
<keyword evidence="1" id="KW-0812">Transmembrane</keyword>